<reference evidence="2" key="1">
    <citation type="submission" date="2022-09" db="EMBL/GenBank/DDBJ databases">
        <title>Comparative genomics and taxonomic characterization of three novel marine species of genus Reichenbachiella exhibiting antioxidant and polysaccharide degradation activities.</title>
        <authorList>
            <person name="Muhammad N."/>
            <person name="Lee Y.-J."/>
            <person name="Ko J."/>
            <person name="Kim S.-G."/>
        </authorList>
    </citation>
    <scope>NUCLEOTIDE SEQUENCE</scope>
    <source>
        <strain evidence="2">BKB1-1</strain>
    </source>
</reference>
<feature type="domain" description="NADP-dependent oxidoreductase" evidence="1">
    <location>
        <begin position="26"/>
        <end position="318"/>
    </location>
</feature>
<organism evidence="2 3">
    <name type="scientific">Reichenbachiella agarivorans</name>
    <dbReference type="NCBI Taxonomy" id="2979464"/>
    <lineage>
        <taxon>Bacteria</taxon>
        <taxon>Pseudomonadati</taxon>
        <taxon>Bacteroidota</taxon>
        <taxon>Cytophagia</taxon>
        <taxon>Cytophagales</taxon>
        <taxon>Reichenbachiellaceae</taxon>
        <taxon>Reichenbachiella</taxon>
    </lineage>
</organism>
<gene>
    <name evidence="2" type="ORF">N6H18_03500</name>
</gene>
<dbReference type="InterPro" id="IPR050523">
    <property type="entry name" value="AKR_Detox_Biosynth"/>
</dbReference>
<evidence type="ECO:0000313" key="3">
    <source>
        <dbReference type="Proteomes" id="UP001065174"/>
    </source>
</evidence>
<dbReference type="Proteomes" id="UP001065174">
    <property type="component" value="Chromosome"/>
</dbReference>
<sequence length="333" mass="37251">MMEYRNLGKSGLKVPVLSYGTGTFAGTNEFFGRWGKTDVKEATRLIDICLERGVNFFDTANVYSQGDSESILGAALSGKRQNSIVSTKATFQMGAGPNDKGASRFHLMNALDDSLRRLQTDYIDLYIMHGFDAHTPMEETLRTLDGMVGSGKVRYIGCSNFAAWQLMKSLSVSEKLNLEKYIVYQGYYSVIGRDYEQELMPLIKDQELGLMVWSPLGWGRLTGKIKRNQPMGEGRIKSGGAIGSPPVNDELVYDVVDLLERIATEMDKSIPQVAINWLLQNETVSSVVIGARNERQLIDNLDSAGWSLSPQHIEELNTLTRPHKIYPHWVGER</sequence>
<dbReference type="CDD" id="cd19091">
    <property type="entry name" value="AKR_PsAKR"/>
    <property type="match status" value="1"/>
</dbReference>
<dbReference type="Gene3D" id="3.20.20.100">
    <property type="entry name" value="NADP-dependent oxidoreductase domain"/>
    <property type="match status" value="1"/>
</dbReference>
<dbReference type="SUPFAM" id="SSF51430">
    <property type="entry name" value="NAD(P)-linked oxidoreductase"/>
    <property type="match status" value="1"/>
</dbReference>
<dbReference type="InterPro" id="IPR020471">
    <property type="entry name" value="AKR"/>
</dbReference>
<dbReference type="PANTHER" id="PTHR43364">
    <property type="entry name" value="NADH-SPECIFIC METHYLGLYOXAL REDUCTASE-RELATED"/>
    <property type="match status" value="1"/>
</dbReference>
<dbReference type="Pfam" id="PF00248">
    <property type="entry name" value="Aldo_ket_red"/>
    <property type="match status" value="1"/>
</dbReference>
<dbReference type="RefSeq" id="WP_262310452.1">
    <property type="nucleotide sequence ID" value="NZ_CP106679.1"/>
</dbReference>
<dbReference type="PANTHER" id="PTHR43364:SF18">
    <property type="entry name" value="OXIDOREDUCTASE"/>
    <property type="match status" value="1"/>
</dbReference>
<evidence type="ECO:0000259" key="1">
    <source>
        <dbReference type="Pfam" id="PF00248"/>
    </source>
</evidence>
<keyword evidence="3" id="KW-1185">Reference proteome</keyword>
<accession>A0ABY6CR91</accession>
<dbReference type="InterPro" id="IPR023210">
    <property type="entry name" value="NADP_OxRdtase_dom"/>
</dbReference>
<evidence type="ECO:0000313" key="2">
    <source>
        <dbReference type="EMBL" id="UXP33021.1"/>
    </source>
</evidence>
<dbReference type="EMBL" id="CP106679">
    <property type="protein sequence ID" value="UXP33021.1"/>
    <property type="molecule type" value="Genomic_DNA"/>
</dbReference>
<protein>
    <submittedName>
        <fullName evidence="2">Aldo/keto reductase</fullName>
    </submittedName>
</protein>
<dbReference type="PRINTS" id="PR00069">
    <property type="entry name" value="ALDKETRDTASE"/>
</dbReference>
<proteinExistence type="predicted"/>
<dbReference type="InterPro" id="IPR036812">
    <property type="entry name" value="NAD(P)_OxRdtase_dom_sf"/>
</dbReference>
<name>A0ABY6CR91_9BACT</name>